<feature type="transmembrane region" description="Helical" evidence="1">
    <location>
        <begin position="6"/>
        <end position="23"/>
    </location>
</feature>
<keyword evidence="1" id="KW-0812">Transmembrane</keyword>
<dbReference type="EMBL" id="AE008922">
    <property type="protein sequence ID" value="AAM42268.1"/>
    <property type="molecule type" value="Genomic_DNA"/>
</dbReference>
<evidence type="ECO:0000313" key="2">
    <source>
        <dbReference type="EMBL" id="AAM42268.1"/>
    </source>
</evidence>
<organism evidence="2 3">
    <name type="scientific">Xanthomonas campestris pv. campestris (strain ATCC 33913 / DSM 3586 / NCPPB 528 / LMG 568 / P 25)</name>
    <dbReference type="NCBI Taxonomy" id="190485"/>
    <lineage>
        <taxon>Bacteria</taxon>
        <taxon>Pseudomonadati</taxon>
        <taxon>Pseudomonadota</taxon>
        <taxon>Gammaproteobacteria</taxon>
        <taxon>Lysobacterales</taxon>
        <taxon>Lysobacteraceae</taxon>
        <taxon>Xanthomonas</taxon>
    </lineage>
</organism>
<reference evidence="2 3" key="1">
    <citation type="journal article" date="2002" name="Nature">
        <title>Comparison of the genomes of two Xanthomonas pathogens with differing host specificities.</title>
        <authorList>
            <person name="da Silva A.C."/>
            <person name="Ferro J.A."/>
            <person name="Reinach F.C."/>
            <person name="Farah C.S."/>
            <person name="Furlan L.R."/>
            <person name="Quaggio R.B."/>
            <person name="Monteiro-Vitorello C.B."/>
            <person name="Van Sluys M.A."/>
            <person name="Almeida N.F."/>
            <person name="Alves L.M."/>
            <person name="do Amaral A.M."/>
            <person name="Bertolini M.C."/>
            <person name="Camargo L.E."/>
            <person name="Camarotte G."/>
            <person name="Cannavan F."/>
            <person name="Cardozo J."/>
            <person name="Chambergo F."/>
            <person name="Ciapina L.P."/>
            <person name="Cicarelli R.M."/>
            <person name="Coutinho L.L."/>
            <person name="Cursino-Santos J.R."/>
            <person name="El-Dorry H."/>
            <person name="Faria J.B."/>
            <person name="Ferreira A.J."/>
            <person name="Ferreira R.C."/>
            <person name="Ferro M.I."/>
            <person name="Formighieri E.F."/>
            <person name="Franco M.C."/>
            <person name="Greggio C.C."/>
            <person name="Gruber A."/>
            <person name="Katsuyama A.M."/>
            <person name="Kishi L.T."/>
            <person name="Leite R.P."/>
            <person name="Lemos E.G."/>
            <person name="Lemos M.V."/>
            <person name="Locali E.C."/>
            <person name="Machado M.A."/>
            <person name="Madeira A.M."/>
            <person name="Martinez-Rossi N.M."/>
            <person name="Martins E.C."/>
            <person name="Meidanis J."/>
            <person name="Menck C.F."/>
            <person name="Miyaki C.Y."/>
            <person name="Moon D.H."/>
            <person name="Moreira L.M."/>
            <person name="Novo M.T."/>
            <person name="Okura V.K."/>
            <person name="Oliveira M.C."/>
            <person name="Oliveira V.R."/>
            <person name="Pereira H.A."/>
            <person name="Rossi A."/>
            <person name="Sena J.A."/>
            <person name="Silva C."/>
            <person name="de Souza R.F."/>
            <person name="Spinola L.A."/>
            <person name="Takita M.A."/>
            <person name="Tamura R.E."/>
            <person name="Teixeira E.C."/>
            <person name="Tezza R.I."/>
            <person name="Trindade dos Santos M."/>
            <person name="Truffi D."/>
            <person name="Tsai S.M."/>
            <person name="White F.F."/>
            <person name="Setubal J.C."/>
            <person name="Kitajima J.P."/>
        </authorList>
    </citation>
    <scope>NUCLEOTIDE SEQUENCE [LARGE SCALE GENOMIC DNA]</scope>
    <source>
        <strain evidence="3">ATCC 33913 / DSM 3586 / NCPPB 528 / LMG 568 / P 25</strain>
    </source>
</reference>
<keyword evidence="1" id="KW-1133">Transmembrane helix</keyword>
<dbReference type="HOGENOM" id="CLU_1703542_0_0_6"/>
<evidence type="ECO:0000313" key="3">
    <source>
        <dbReference type="Proteomes" id="UP000001010"/>
    </source>
</evidence>
<dbReference type="Proteomes" id="UP000001010">
    <property type="component" value="Chromosome"/>
</dbReference>
<name>Q8P6H3_XANCP</name>
<dbReference type="OrthoDB" id="5999610at2"/>
<accession>Q8P6H3</accession>
<dbReference type="EnsemblBacteria" id="AAM42268">
    <property type="protein sequence ID" value="AAM42268"/>
    <property type="gene ID" value="XCC2996"/>
</dbReference>
<keyword evidence="3" id="KW-1185">Reference proteome</keyword>
<evidence type="ECO:0000256" key="1">
    <source>
        <dbReference type="SAM" id="Phobius"/>
    </source>
</evidence>
<proteinExistence type="predicted"/>
<sequence length="154" mass="17708">MVATPWWFTVICILLTGLITDRLSRMREASARKTADVKRWREDLTEELHEWCAAASEHYTSQDSINNTEKSAALLVAGYRRIRRNAGKFPTINIADGAKCRRLMTDLDELVTGDPDFENQSRALRPARDPLLTEMHNLAEKIENTFNFPRKEKS</sequence>
<gene>
    <name evidence="2" type="ordered locus">XCC2996</name>
</gene>
<dbReference type="KEGG" id="xcc:XCC2996"/>
<dbReference type="AlphaFoldDB" id="Q8P6H3"/>
<keyword evidence="1" id="KW-0472">Membrane</keyword>
<protein>
    <submittedName>
        <fullName evidence="2">Uncharacterized protein</fullName>
    </submittedName>
</protein>